<dbReference type="STRING" id="1797516.A3D26_03075"/>
<reference evidence="2 3" key="1">
    <citation type="journal article" date="2016" name="Nat. Commun.">
        <title>Thousands of microbial genomes shed light on interconnected biogeochemical processes in an aquifer system.</title>
        <authorList>
            <person name="Anantharaman K."/>
            <person name="Brown C.T."/>
            <person name="Hug L.A."/>
            <person name="Sharon I."/>
            <person name="Castelle C.J."/>
            <person name="Probst A.J."/>
            <person name="Thomas B.C."/>
            <person name="Singh A."/>
            <person name="Wilkins M.J."/>
            <person name="Karaoz U."/>
            <person name="Brodie E.L."/>
            <person name="Williams K.H."/>
            <person name="Hubbard S.S."/>
            <person name="Banfield J.F."/>
        </authorList>
    </citation>
    <scope>NUCLEOTIDE SEQUENCE [LARGE SCALE GENOMIC DNA]</scope>
</reference>
<organism evidence="2 3">
    <name type="scientific">Candidatus Blackburnbacteria bacterium RIFCSPHIGHO2_02_FULL_44_20</name>
    <dbReference type="NCBI Taxonomy" id="1797516"/>
    <lineage>
        <taxon>Bacteria</taxon>
        <taxon>Candidatus Blackburniibacteriota</taxon>
    </lineage>
</organism>
<dbReference type="Gene3D" id="3.90.550.10">
    <property type="entry name" value="Spore Coat Polysaccharide Biosynthesis Protein SpsA, Chain A"/>
    <property type="match status" value="1"/>
</dbReference>
<gene>
    <name evidence="2" type="ORF">A3D26_03075</name>
</gene>
<dbReference type="PANTHER" id="PTHR10859:SF91">
    <property type="entry name" value="DOLICHYL-PHOSPHATE BETA-GLUCOSYLTRANSFERASE"/>
    <property type="match status" value="1"/>
</dbReference>
<comment type="caution">
    <text evidence="2">The sequence shown here is derived from an EMBL/GenBank/DDBJ whole genome shotgun (WGS) entry which is preliminary data.</text>
</comment>
<evidence type="ECO:0000313" key="2">
    <source>
        <dbReference type="EMBL" id="OGY11946.1"/>
    </source>
</evidence>
<dbReference type="InterPro" id="IPR029044">
    <property type="entry name" value="Nucleotide-diphossugar_trans"/>
</dbReference>
<accession>A0A1G1V992</accession>
<evidence type="ECO:0000259" key="1">
    <source>
        <dbReference type="Pfam" id="PF00535"/>
    </source>
</evidence>
<dbReference type="Pfam" id="PF00535">
    <property type="entry name" value="Glycos_transf_2"/>
    <property type="match status" value="1"/>
</dbReference>
<evidence type="ECO:0000313" key="3">
    <source>
        <dbReference type="Proteomes" id="UP000178319"/>
    </source>
</evidence>
<dbReference type="Proteomes" id="UP000178319">
    <property type="component" value="Unassembled WGS sequence"/>
</dbReference>
<sequence length="250" mass="28618">MKNKPFLSVVVPAYNEEPNIKRGAPERLITYLGKQDYTWEVIFVDDGSKDNTAKLFEAFEKKNKAVHLIKNPHQGKAATVITGVLASRGEIILFTDTDQATPMKEVEKFLPFFKEGYDVVIGSRRGRAGMPFLRKFMAFGFVVLRTVILRLPFKDTQTGFKAFSHKAAQDIFRNLKIFGKKKLIKGAAVKAGFDLEVLYVARKLKYKIKEVRVEWRHPGTTRVNPIKDSLDGLRDMLRIRWYALKGEYKG</sequence>
<dbReference type="GO" id="GO:0006487">
    <property type="term" value="P:protein N-linked glycosylation"/>
    <property type="evidence" value="ECO:0007669"/>
    <property type="project" value="TreeGrafter"/>
</dbReference>
<protein>
    <recommendedName>
        <fullName evidence="1">Glycosyltransferase 2-like domain-containing protein</fullName>
    </recommendedName>
</protein>
<dbReference type="SUPFAM" id="SSF53448">
    <property type="entry name" value="Nucleotide-diphospho-sugar transferases"/>
    <property type="match status" value="1"/>
</dbReference>
<dbReference type="EMBL" id="MHBZ01000009">
    <property type="protein sequence ID" value="OGY11946.1"/>
    <property type="molecule type" value="Genomic_DNA"/>
</dbReference>
<dbReference type="InterPro" id="IPR001173">
    <property type="entry name" value="Glyco_trans_2-like"/>
</dbReference>
<dbReference type="AlphaFoldDB" id="A0A1G1V992"/>
<proteinExistence type="predicted"/>
<name>A0A1G1V992_9BACT</name>
<dbReference type="PANTHER" id="PTHR10859">
    <property type="entry name" value="GLYCOSYL TRANSFERASE"/>
    <property type="match status" value="1"/>
</dbReference>
<feature type="domain" description="Glycosyltransferase 2-like" evidence="1">
    <location>
        <begin position="8"/>
        <end position="172"/>
    </location>
</feature>